<evidence type="ECO:0008006" key="14">
    <source>
        <dbReference type="Google" id="ProtNLM"/>
    </source>
</evidence>
<keyword evidence="11" id="KW-0472">Membrane</keyword>
<keyword evidence="7 10" id="KW-0503">Monooxygenase</keyword>
<accession>A0A2C9K1I9</accession>
<dbReference type="InterPro" id="IPR050705">
    <property type="entry name" value="Cytochrome_P450_3A"/>
</dbReference>
<feature type="transmembrane region" description="Helical" evidence="11">
    <location>
        <begin position="12"/>
        <end position="32"/>
    </location>
</feature>
<dbReference type="GO" id="GO:0008395">
    <property type="term" value="F:steroid hydroxylase activity"/>
    <property type="evidence" value="ECO:0007669"/>
    <property type="project" value="TreeGrafter"/>
</dbReference>
<evidence type="ECO:0000256" key="4">
    <source>
        <dbReference type="ARBA" id="ARBA00022723"/>
    </source>
</evidence>
<dbReference type="KEGG" id="bgt:106077913"/>
<comment type="similarity">
    <text evidence="2 10">Belongs to the cytochrome P450 family.</text>
</comment>
<comment type="function">
    <text evidence="8">Cytochromes P450 are a group of heme-thiolate monooxygenases. They oxidize a variety of structurally unrelated compounds, including steroids, fatty acids, and xenobiotics.</text>
</comment>
<evidence type="ECO:0000256" key="9">
    <source>
        <dbReference type="PIRSR" id="PIRSR602401-1"/>
    </source>
</evidence>
<reference evidence="12" key="1">
    <citation type="submission" date="2020-05" db="UniProtKB">
        <authorList>
            <consortium name="EnsemblMetazoa"/>
        </authorList>
    </citation>
    <scope>IDENTIFICATION</scope>
    <source>
        <strain evidence="12">BB02</strain>
    </source>
</reference>
<gene>
    <name evidence="12" type="primary">106077913</name>
</gene>
<dbReference type="PANTHER" id="PTHR24302:SF15">
    <property type="entry name" value="FATTY-ACID PEROXYGENASE"/>
    <property type="match status" value="1"/>
</dbReference>
<dbReference type="AlphaFoldDB" id="A0A2C9K1I9"/>
<dbReference type="InterPro" id="IPR001128">
    <property type="entry name" value="Cyt_P450"/>
</dbReference>
<organism evidence="12 13">
    <name type="scientific">Biomphalaria glabrata</name>
    <name type="common">Bloodfluke planorb</name>
    <name type="synonym">Freshwater snail</name>
    <dbReference type="NCBI Taxonomy" id="6526"/>
    <lineage>
        <taxon>Eukaryota</taxon>
        <taxon>Metazoa</taxon>
        <taxon>Spiralia</taxon>
        <taxon>Lophotrochozoa</taxon>
        <taxon>Mollusca</taxon>
        <taxon>Gastropoda</taxon>
        <taxon>Heterobranchia</taxon>
        <taxon>Euthyneura</taxon>
        <taxon>Panpulmonata</taxon>
        <taxon>Hygrophila</taxon>
        <taxon>Lymnaeoidea</taxon>
        <taxon>Planorbidae</taxon>
        <taxon>Biomphalaria</taxon>
    </lineage>
</organism>
<protein>
    <recommendedName>
        <fullName evidence="14">Cytochrome P450</fullName>
    </recommendedName>
</protein>
<dbReference type="Pfam" id="PF00067">
    <property type="entry name" value="p450"/>
    <property type="match status" value="1"/>
</dbReference>
<keyword evidence="5 10" id="KW-0560">Oxidoreductase</keyword>
<sequence>MSSVVLDYLGQWTTTQYLVTAVIVLLILFYYYSTSYLGVWEKVGVPGPKPLPLLNHMLDLRQGLEAAYQKWFKQYGQTFGVYGIHPHKATLVTKDLNLIKEILVKDFENFTVRYRSIETKTNLGKGLSSASAGTWQRHRHVTNPMFTGVRMKAMLHHVTASARNLTELIRQCVERGDLISIKQISTKFSTEVIARVGFGIYTHPASTEETEFAHYSRTLLNFGNFKMRKSAVTFLYYFPHVYSFLQSFISSLDFINSKSDQYFNTIVKAAIDARKRELIDENNARDMLDLLTKASVEDNDIKLTQKGAKKMTEEEIMANSKILILAGVETIATALQGIMFCLAQHPEVQVKVVREVDEVITDLDNIEYEQLSQLKYTEQVINEGLRLFPLLSYVTRLTKETKKYGDITIVKGTVVQIPLGPLMVDPDHWTDPYKFDPDRFTPENKAKRDPMAYLPFGYGPRICLGQRLAMMELKIVLAYLLKNFQFGLSERSEPKKGETIKMELFGSTVMRPQKPVLIEAIKKDVL</sequence>
<evidence type="ECO:0000256" key="10">
    <source>
        <dbReference type="RuleBase" id="RU000461"/>
    </source>
</evidence>
<evidence type="ECO:0000256" key="8">
    <source>
        <dbReference type="ARBA" id="ARBA00043906"/>
    </source>
</evidence>
<evidence type="ECO:0000313" key="13">
    <source>
        <dbReference type="Proteomes" id="UP000076420"/>
    </source>
</evidence>
<dbReference type="InterPro" id="IPR017972">
    <property type="entry name" value="Cyt_P450_CS"/>
</dbReference>
<dbReference type="InterPro" id="IPR036396">
    <property type="entry name" value="Cyt_P450_sf"/>
</dbReference>
<dbReference type="FunFam" id="1.10.630.10:FF:000182">
    <property type="entry name" value="Cytochrome P450 3A4"/>
    <property type="match status" value="1"/>
</dbReference>
<dbReference type="VEuPathDB" id="VectorBase:BGLAX_040108"/>
<name>A0A2C9K1I9_BIOGL</name>
<keyword evidence="6 9" id="KW-0408">Iron</keyword>
<dbReference type="STRING" id="6526.A0A2C9K1I9"/>
<evidence type="ECO:0000256" key="3">
    <source>
        <dbReference type="ARBA" id="ARBA00022617"/>
    </source>
</evidence>
<dbReference type="GO" id="GO:0020037">
    <property type="term" value="F:heme binding"/>
    <property type="evidence" value="ECO:0007669"/>
    <property type="project" value="InterPro"/>
</dbReference>
<dbReference type="OrthoDB" id="2789670at2759"/>
<evidence type="ECO:0000256" key="5">
    <source>
        <dbReference type="ARBA" id="ARBA00023002"/>
    </source>
</evidence>
<evidence type="ECO:0000256" key="6">
    <source>
        <dbReference type="ARBA" id="ARBA00023004"/>
    </source>
</evidence>
<keyword evidence="11" id="KW-0812">Transmembrane</keyword>
<evidence type="ECO:0000256" key="1">
    <source>
        <dbReference type="ARBA" id="ARBA00001971"/>
    </source>
</evidence>
<evidence type="ECO:0000313" key="12">
    <source>
        <dbReference type="EnsemblMetazoa" id="BGLB011650-PB"/>
    </source>
</evidence>
<dbReference type="InterPro" id="IPR002401">
    <property type="entry name" value="Cyt_P450_E_grp-I"/>
</dbReference>
<dbReference type="PANTHER" id="PTHR24302">
    <property type="entry name" value="CYTOCHROME P450 FAMILY 3"/>
    <property type="match status" value="1"/>
</dbReference>
<evidence type="ECO:0000256" key="11">
    <source>
        <dbReference type="SAM" id="Phobius"/>
    </source>
</evidence>
<dbReference type="Gene3D" id="1.10.630.10">
    <property type="entry name" value="Cytochrome P450"/>
    <property type="match status" value="1"/>
</dbReference>
<proteinExistence type="inferred from homology"/>
<dbReference type="Proteomes" id="UP000076420">
    <property type="component" value="Unassembled WGS sequence"/>
</dbReference>
<comment type="cofactor">
    <cofactor evidence="1 9">
        <name>heme</name>
        <dbReference type="ChEBI" id="CHEBI:30413"/>
    </cofactor>
</comment>
<dbReference type="GO" id="GO:0005506">
    <property type="term" value="F:iron ion binding"/>
    <property type="evidence" value="ECO:0007669"/>
    <property type="project" value="InterPro"/>
</dbReference>
<keyword evidence="11" id="KW-1133">Transmembrane helix</keyword>
<keyword evidence="4 9" id="KW-0479">Metal-binding</keyword>
<dbReference type="VEuPathDB" id="VectorBase:BGLB011650"/>
<dbReference type="PRINTS" id="PR00463">
    <property type="entry name" value="EP450I"/>
</dbReference>
<dbReference type="SUPFAM" id="SSF48264">
    <property type="entry name" value="Cytochrome P450"/>
    <property type="match status" value="1"/>
</dbReference>
<dbReference type="RefSeq" id="XP_013094069.2">
    <property type="nucleotide sequence ID" value="XM_013238615.2"/>
</dbReference>
<dbReference type="PROSITE" id="PS00086">
    <property type="entry name" value="CYTOCHROME_P450"/>
    <property type="match status" value="1"/>
</dbReference>
<dbReference type="GO" id="GO:0016705">
    <property type="term" value="F:oxidoreductase activity, acting on paired donors, with incorporation or reduction of molecular oxygen"/>
    <property type="evidence" value="ECO:0007669"/>
    <property type="project" value="InterPro"/>
</dbReference>
<feature type="binding site" description="axial binding residue" evidence="9">
    <location>
        <position position="463"/>
    </location>
    <ligand>
        <name>heme</name>
        <dbReference type="ChEBI" id="CHEBI:30413"/>
    </ligand>
    <ligandPart>
        <name>Fe</name>
        <dbReference type="ChEBI" id="CHEBI:18248"/>
    </ligandPart>
</feature>
<evidence type="ECO:0000256" key="2">
    <source>
        <dbReference type="ARBA" id="ARBA00010617"/>
    </source>
</evidence>
<dbReference type="PRINTS" id="PR00385">
    <property type="entry name" value="P450"/>
</dbReference>
<dbReference type="EnsemblMetazoa" id="BGLB011650-RB">
    <property type="protein sequence ID" value="BGLB011650-PB"/>
    <property type="gene ID" value="BGLB011650"/>
</dbReference>
<evidence type="ECO:0000256" key="7">
    <source>
        <dbReference type="ARBA" id="ARBA00023033"/>
    </source>
</evidence>
<keyword evidence="3 9" id="KW-0349">Heme</keyword>